<gene>
    <name evidence="2" type="ORF">LTR24_002676</name>
</gene>
<dbReference type="Proteomes" id="UP001345013">
    <property type="component" value="Unassembled WGS sequence"/>
</dbReference>
<evidence type="ECO:0000313" key="2">
    <source>
        <dbReference type="EMBL" id="KAK5096270.1"/>
    </source>
</evidence>
<reference evidence="2 3" key="1">
    <citation type="submission" date="2023-08" db="EMBL/GenBank/DDBJ databases">
        <title>Black Yeasts Isolated from many extreme environments.</title>
        <authorList>
            <person name="Coleine C."/>
            <person name="Stajich J.E."/>
            <person name="Selbmann L."/>
        </authorList>
    </citation>
    <scope>NUCLEOTIDE SEQUENCE [LARGE SCALE GENOMIC DNA]</scope>
    <source>
        <strain evidence="2 3">CCFEE 5885</strain>
    </source>
</reference>
<sequence length="423" mass="47088">MAQTSQPLGHTPRSRSSIRWFSNSTSRSKTLATFTPTSSSKLDTLFSEWRSKVFLPSILPPHHTKLIYKESKNEILTTPPGVTVTVQTALPPNVKNATEAGEENIKLQPLDMFDRPNVNKSLDQITEALTETSDAATWNNLIPFLEGMQLARQGIGATFLPRLARRANIQGKSRWDTILTAATMAKRTDVRLDLRDLTRELILGAHHRATTAAFANSGPGKTVERIVLMLEADEHCGKHHLEKINNLMKKSLTQREFAMLHAHTDMRRDPFVIAAKLSFASADVLRNSKGKDTDGLVAKTTQQLLTIADSLEGGLIKYIQQHHTKQGLKTVKAENKKTFWRDNQVLEELSVVHCALGLANKVDMQPTLGKEKNVQVHTAIRRLLDAVVSEVALARSSVVKASADEERRCFQMLDAVQDALKKL</sequence>
<comment type="caution">
    <text evidence="2">The sequence shown here is derived from an EMBL/GenBank/DDBJ whole genome shotgun (WGS) entry which is preliminary data.</text>
</comment>
<protein>
    <submittedName>
        <fullName evidence="2">Uncharacterized protein</fullName>
    </submittedName>
</protein>
<name>A0ABR0KH79_9EURO</name>
<organism evidence="2 3">
    <name type="scientific">Lithohypha guttulata</name>
    <dbReference type="NCBI Taxonomy" id="1690604"/>
    <lineage>
        <taxon>Eukaryota</taxon>
        <taxon>Fungi</taxon>
        <taxon>Dikarya</taxon>
        <taxon>Ascomycota</taxon>
        <taxon>Pezizomycotina</taxon>
        <taxon>Eurotiomycetes</taxon>
        <taxon>Chaetothyriomycetidae</taxon>
        <taxon>Chaetothyriales</taxon>
        <taxon>Trichomeriaceae</taxon>
        <taxon>Lithohypha</taxon>
    </lineage>
</organism>
<evidence type="ECO:0000256" key="1">
    <source>
        <dbReference type="SAM" id="MobiDB-lite"/>
    </source>
</evidence>
<keyword evidence="3" id="KW-1185">Reference proteome</keyword>
<proteinExistence type="predicted"/>
<evidence type="ECO:0000313" key="3">
    <source>
        <dbReference type="Proteomes" id="UP001345013"/>
    </source>
</evidence>
<feature type="region of interest" description="Disordered" evidence="1">
    <location>
        <begin position="1"/>
        <end position="21"/>
    </location>
</feature>
<accession>A0ABR0KH79</accession>
<dbReference type="EMBL" id="JAVRRG010000023">
    <property type="protein sequence ID" value="KAK5096270.1"/>
    <property type="molecule type" value="Genomic_DNA"/>
</dbReference>